<evidence type="ECO:0000256" key="1">
    <source>
        <dbReference type="SAM" id="MobiDB-lite"/>
    </source>
</evidence>
<organism evidence="3 4">
    <name type="scientific">Octadecabacter arcticus 238</name>
    <dbReference type="NCBI Taxonomy" id="391616"/>
    <lineage>
        <taxon>Bacteria</taxon>
        <taxon>Pseudomonadati</taxon>
        <taxon>Pseudomonadota</taxon>
        <taxon>Alphaproteobacteria</taxon>
        <taxon>Rhodobacterales</taxon>
        <taxon>Roseobacteraceae</taxon>
        <taxon>Octadecabacter</taxon>
    </lineage>
</organism>
<dbReference type="OrthoDB" id="9807941at2"/>
<proteinExistence type="predicted"/>
<dbReference type="STRING" id="391616.OA238_c28680"/>
<keyword evidence="4" id="KW-1185">Reference proteome</keyword>
<dbReference type="KEGG" id="oar:OA238_c28680"/>
<name>M9RSV6_9RHOB</name>
<feature type="region of interest" description="Disordered" evidence="1">
    <location>
        <begin position="62"/>
        <end position="81"/>
    </location>
</feature>
<gene>
    <name evidence="3" type="ORF">OA238_c28680</name>
</gene>
<feature type="transmembrane region" description="Helical" evidence="2">
    <location>
        <begin position="7"/>
        <end position="28"/>
    </location>
</feature>
<feature type="transmembrane region" description="Helical" evidence="2">
    <location>
        <begin position="34"/>
        <end position="55"/>
    </location>
</feature>
<evidence type="ECO:0000313" key="4">
    <source>
        <dbReference type="Proteomes" id="UP000004688"/>
    </source>
</evidence>
<dbReference type="Proteomes" id="UP000004688">
    <property type="component" value="Chromosome"/>
</dbReference>
<evidence type="ECO:0000313" key="3">
    <source>
        <dbReference type="EMBL" id="AGI72890.1"/>
    </source>
</evidence>
<sequence length="252" mass="25383">MNTSSKFTGILAIAALFGIVALLVSYAILNIGGFGSLVIGVIVAIITWIVLWLGWGEDDADQSTSASGATDTAALGSGATGMNKPTSSAAPAAALAAAPVALTGASDAPAAAPPVAKAAKPAATAAPSAPAKPVAKPTAAKAAPATAKAAKTPAAKATPVAADGKPATLTAARESGADDLKLLKGVGPALEKTLNELGFYHFDQVAAWRKAEVEWVDSRLKFKGRIVRDEWIKQAKTLAKGGVTEFSKRSKK</sequence>
<keyword evidence="2" id="KW-1133">Transmembrane helix</keyword>
<protein>
    <submittedName>
        <fullName evidence="3">Uncharacterized protein</fullName>
    </submittedName>
</protein>
<dbReference type="eggNOG" id="COG3743">
    <property type="taxonomic scope" value="Bacteria"/>
</dbReference>
<evidence type="ECO:0000256" key="2">
    <source>
        <dbReference type="SAM" id="Phobius"/>
    </source>
</evidence>
<reference evidence="3 4" key="1">
    <citation type="journal article" date="2013" name="PLoS ONE">
        <title>Poles Apart: Arctic and Antarctic Octadecabacter strains Share High Genome Plasticity and a New Type of Xanthorhodopsin.</title>
        <authorList>
            <person name="Vollmers J."/>
            <person name="Voget S."/>
            <person name="Dietrich S."/>
            <person name="Gollnow K."/>
            <person name="Smits M."/>
            <person name="Meyer K."/>
            <person name="Brinkhoff T."/>
            <person name="Simon M."/>
            <person name="Daniel R."/>
        </authorList>
    </citation>
    <scope>NUCLEOTIDE SEQUENCE [LARGE SCALE GENOMIC DNA]</scope>
    <source>
        <strain evidence="3 4">238</strain>
    </source>
</reference>
<dbReference type="Gene3D" id="1.10.150.20">
    <property type="entry name" value="5' to 3' exonuclease, C-terminal subdomain"/>
    <property type="match status" value="1"/>
</dbReference>
<dbReference type="AlphaFoldDB" id="M9RSV6"/>
<accession>M9RSV6</accession>
<dbReference type="HOGENOM" id="CLU_070816_1_0_5"/>
<dbReference type="RefSeq" id="WP_015495938.1">
    <property type="nucleotide sequence ID" value="NC_020908.1"/>
</dbReference>
<keyword evidence="2" id="KW-0812">Transmembrane</keyword>
<keyword evidence="2" id="KW-0472">Membrane</keyword>
<dbReference type="EMBL" id="CP003742">
    <property type="protein sequence ID" value="AGI72890.1"/>
    <property type="molecule type" value="Genomic_DNA"/>
</dbReference>